<dbReference type="SUPFAM" id="SSF81383">
    <property type="entry name" value="F-box domain"/>
    <property type="match status" value="1"/>
</dbReference>
<comment type="caution">
    <text evidence="2">The sequence shown here is derived from an EMBL/GenBank/DDBJ whole genome shotgun (WGS) entry which is preliminary data.</text>
</comment>
<dbReference type="Proteomes" id="UP001459277">
    <property type="component" value="Unassembled WGS sequence"/>
</dbReference>
<dbReference type="AlphaFoldDB" id="A0AAW2DM64"/>
<evidence type="ECO:0000259" key="1">
    <source>
        <dbReference type="PROSITE" id="PS50181"/>
    </source>
</evidence>
<keyword evidence="3" id="KW-1185">Reference proteome</keyword>
<protein>
    <recommendedName>
        <fullName evidence="1">F-box domain-containing protein</fullName>
    </recommendedName>
</protein>
<dbReference type="InterPro" id="IPR001810">
    <property type="entry name" value="F-box_dom"/>
</dbReference>
<dbReference type="CDD" id="cd22164">
    <property type="entry name" value="F-box_AtSKIP19-like"/>
    <property type="match status" value="1"/>
</dbReference>
<accession>A0AAW2DM64</accession>
<evidence type="ECO:0000313" key="2">
    <source>
        <dbReference type="EMBL" id="KAL0011790.1"/>
    </source>
</evidence>
<dbReference type="PANTHER" id="PTHR38926">
    <property type="entry name" value="F-BOX DOMAIN CONTAINING PROTEIN, EXPRESSED"/>
    <property type="match status" value="1"/>
</dbReference>
<proteinExistence type="predicted"/>
<dbReference type="InterPro" id="IPR036047">
    <property type="entry name" value="F-box-like_dom_sf"/>
</dbReference>
<dbReference type="PROSITE" id="PS50181">
    <property type="entry name" value="FBOX"/>
    <property type="match status" value="1"/>
</dbReference>
<evidence type="ECO:0000313" key="3">
    <source>
        <dbReference type="Proteomes" id="UP001459277"/>
    </source>
</evidence>
<sequence>MAQKRGRKKKEYRNWLDLPKDVTVSILQRLGAINILESAQKVCMLWRNICKDPSMWRAIDMQNLDDLHNMPYNLKIMCIHAIDCSCEISTSSTLALTNSSSTSPKGCRIKYALQQAFPVSPSSSSVVPKPWKSGC</sequence>
<dbReference type="Pfam" id="PF12937">
    <property type="entry name" value="F-box-like"/>
    <property type="match status" value="1"/>
</dbReference>
<reference evidence="2 3" key="1">
    <citation type="submission" date="2024-01" db="EMBL/GenBank/DDBJ databases">
        <title>A telomere-to-telomere, gap-free genome of sweet tea (Lithocarpus litseifolius).</title>
        <authorList>
            <person name="Zhou J."/>
        </authorList>
    </citation>
    <scope>NUCLEOTIDE SEQUENCE [LARGE SCALE GENOMIC DNA]</scope>
    <source>
        <strain evidence="2">Zhou-2022a</strain>
        <tissue evidence="2">Leaf</tissue>
    </source>
</reference>
<name>A0AAW2DM64_9ROSI</name>
<gene>
    <name evidence="2" type="ORF">SO802_006898</name>
</gene>
<feature type="domain" description="F-box" evidence="1">
    <location>
        <begin position="12"/>
        <end position="59"/>
    </location>
</feature>
<dbReference type="PANTHER" id="PTHR38926:SF2">
    <property type="entry name" value="F-BOX_LRR-REPEAT PROTEIN 21-RELATED"/>
    <property type="match status" value="1"/>
</dbReference>
<dbReference type="Gene3D" id="1.20.1280.50">
    <property type="match status" value="1"/>
</dbReference>
<organism evidence="2 3">
    <name type="scientific">Lithocarpus litseifolius</name>
    <dbReference type="NCBI Taxonomy" id="425828"/>
    <lineage>
        <taxon>Eukaryota</taxon>
        <taxon>Viridiplantae</taxon>
        <taxon>Streptophyta</taxon>
        <taxon>Embryophyta</taxon>
        <taxon>Tracheophyta</taxon>
        <taxon>Spermatophyta</taxon>
        <taxon>Magnoliopsida</taxon>
        <taxon>eudicotyledons</taxon>
        <taxon>Gunneridae</taxon>
        <taxon>Pentapetalae</taxon>
        <taxon>rosids</taxon>
        <taxon>fabids</taxon>
        <taxon>Fagales</taxon>
        <taxon>Fagaceae</taxon>
        <taxon>Lithocarpus</taxon>
    </lineage>
</organism>
<dbReference type="EMBL" id="JAZDWU010000002">
    <property type="protein sequence ID" value="KAL0011790.1"/>
    <property type="molecule type" value="Genomic_DNA"/>
</dbReference>